<dbReference type="EC" id="5.4.99.12" evidence="4"/>
<evidence type="ECO:0000313" key="10">
    <source>
        <dbReference type="Proteomes" id="UP000192591"/>
    </source>
</evidence>
<dbReference type="PIRSF" id="PIRSF001430">
    <property type="entry name" value="tRNA_psdUrid_synth"/>
    <property type="match status" value="1"/>
</dbReference>
<dbReference type="InterPro" id="IPR001406">
    <property type="entry name" value="PsdUridine_synth_TruA"/>
</dbReference>
<keyword evidence="2 4" id="KW-0819">tRNA processing</keyword>
<dbReference type="Proteomes" id="UP000192591">
    <property type="component" value="Unassembled WGS sequence"/>
</dbReference>
<evidence type="ECO:0000256" key="4">
    <source>
        <dbReference type="HAMAP-Rule" id="MF_00171"/>
    </source>
</evidence>
<dbReference type="EMBL" id="MWIH01000006">
    <property type="protein sequence ID" value="OQO91093.1"/>
    <property type="molecule type" value="Genomic_DNA"/>
</dbReference>
<comment type="caution">
    <text evidence="9">The sequence shown here is derived from an EMBL/GenBank/DDBJ whole genome shotgun (WGS) entry which is preliminary data.</text>
</comment>
<organism evidence="9 10">
    <name type="scientific">Saccharomonospora piscinae</name>
    <dbReference type="NCBI Taxonomy" id="687388"/>
    <lineage>
        <taxon>Bacteria</taxon>
        <taxon>Bacillati</taxon>
        <taxon>Actinomycetota</taxon>
        <taxon>Actinomycetes</taxon>
        <taxon>Pseudonocardiales</taxon>
        <taxon>Pseudonocardiaceae</taxon>
        <taxon>Saccharomonospora</taxon>
    </lineage>
</organism>
<keyword evidence="3 4" id="KW-0413">Isomerase</keyword>
<dbReference type="GO" id="GO:0160147">
    <property type="term" value="F:tRNA pseudouridine(38-40) synthase activity"/>
    <property type="evidence" value="ECO:0007669"/>
    <property type="project" value="UniProtKB-EC"/>
</dbReference>
<evidence type="ECO:0000256" key="2">
    <source>
        <dbReference type="ARBA" id="ARBA00022694"/>
    </source>
</evidence>
<dbReference type="NCBIfam" id="TIGR00071">
    <property type="entry name" value="hisT_truA"/>
    <property type="match status" value="1"/>
</dbReference>
<protein>
    <recommendedName>
        <fullName evidence="4">tRNA pseudouridine synthase A</fullName>
        <ecNumber evidence="4">5.4.99.12</ecNumber>
    </recommendedName>
    <alternativeName>
        <fullName evidence="4">tRNA pseudouridine(38-40) synthase</fullName>
    </alternativeName>
    <alternativeName>
        <fullName evidence="4">tRNA pseudouridylate synthase I</fullName>
    </alternativeName>
    <alternativeName>
        <fullName evidence="4">tRNA-uridine isomerase I</fullName>
    </alternativeName>
</protein>
<dbReference type="Gene3D" id="3.30.70.660">
    <property type="entry name" value="Pseudouridine synthase I, catalytic domain, C-terminal subdomain"/>
    <property type="match status" value="1"/>
</dbReference>
<comment type="catalytic activity">
    <reaction evidence="4 7">
        <text>uridine(38/39/40) in tRNA = pseudouridine(38/39/40) in tRNA</text>
        <dbReference type="Rhea" id="RHEA:22376"/>
        <dbReference type="Rhea" id="RHEA-COMP:10085"/>
        <dbReference type="Rhea" id="RHEA-COMP:10087"/>
        <dbReference type="ChEBI" id="CHEBI:65314"/>
        <dbReference type="ChEBI" id="CHEBI:65315"/>
        <dbReference type="EC" id="5.4.99.12"/>
    </reaction>
</comment>
<dbReference type="PANTHER" id="PTHR11142:SF0">
    <property type="entry name" value="TRNA PSEUDOURIDINE SYNTHASE-LIKE 1"/>
    <property type="match status" value="1"/>
</dbReference>
<dbReference type="InterPro" id="IPR020103">
    <property type="entry name" value="PsdUridine_synth_cat_dom_sf"/>
</dbReference>
<evidence type="ECO:0000256" key="3">
    <source>
        <dbReference type="ARBA" id="ARBA00023235"/>
    </source>
</evidence>
<reference evidence="9 10" key="1">
    <citation type="submission" date="2017-02" db="EMBL/GenBank/DDBJ databases">
        <title>Draft genome of Saccharomonospora sp. 154.</title>
        <authorList>
            <person name="Alonso-Carmona G.S."/>
            <person name="De La Haba R."/>
            <person name="Vera-Gargallo B."/>
            <person name="Sandoval-Trujillo A.H."/>
            <person name="Ramirez-Duran N."/>
            <person name="Ventosa A."/>
        </authorList>
    </citation>
    <scope>NUCLEOTIDE SEQUENCE [LARGE SCALE GENOMIC DNA]</scope>
    <source>
        <strain evidence="9 10">LRS4.154</strain>
    </source>
</reference>
<dbReference type="PANTHER" id="PTHR11142">
    <property type="entry name" value="PSEUDOURIDYLATE SYNTHASE"/>
    <property type="match status" value="1"/>
</dbReference>
<comment type="subunit">
    <text evidence="4">Homodimer.</text>
</comment>
<evidence type="ECO:0000259" key="8">
    <source>
        <dbReference type="Pfam" id="PF01416"/>
    </source>
</evidence>
<dbReference type="CDD" id="cd02570">
    <property type="entry name" value="PseudoU_synth_EcTruA"/>
    <property type="match status" value="1"/>
</dbReference>
<dbReference type="InterPro" id="IPR020094">
    <property type="entry name" value="TruA/RsuA/RluB/E/F_N"/>
</dbReference>
<accession>A0A1V9A205</accession>
<keyword evidence="10" id="KW-1185">Reference proteome</keyword>
<dbReference type="AlphaFoldDB" id="A0A1V9A205"/>
<dbReference type="RefSeq" id="WP_081193308.1">
    <property type="nucleotide sequence ID" value="NZ_MWIH01000006.1"/>
</dbReference>
<dbReference type="FunFam" id="3.30.70.660:FF:000003">
    <property type="entry name" value="tRNA pseudouridine synthase A"/>
    <property type="match status" value="1"/>
</dbReference>
<dbReference type="GO" id="GO:0031119">
    <property type="term" value="P:tRNA pseudouridine synthesis"/>
    <property type="evidence" value="ECO:0007669"/>
    <property type="project" value="UniProtKB-UniRule"/>
</dbReference>
<evidence type="ECO:0000256" key="5">
    <source>
        <dbReference type="PIRSR" id="PIRSR001430-1"/>
    </source>
</evidence>
<comment type="similarity">
    <text evidence="1 4 7">Belongs to the tRNA pseudouridine synthase TruA family.</text>
</comment>
<dbReference type="InterPro" id="IPR020097">
    <property type="entry name" value="PsdUridine_synth_TruA_a/b_dom"/>
</dbReference>
<dbReference type="STRING" id="1962155.B1813_16510"/>
<proteinExistence type="inferred from homology"/>
<gene>
    <name evidence="4" type="primary">truA</name>
    <name evidence="9" type="ORF">B1813_16510</name>
</gene>
<comment type="function">
    <text evidence="4">Formation of pseudouridine at positions 38, 39 and 40 in the anticodon stem and loop of transfer RNAs.</text>
</comment>
<sequence length="308" mass="33723">MTETSHRNEPAVPARDGGLVRLRLDVSYDGTDFSGWARQPTRRTVQGVLEDALAKQPPGASAITPVVVAGRTDAGVHATGQVVHVDVTPLAGETRSNEAPRGQDGLPCLERACHRLNRVLPADVRVLKATRAPAGFDARFSAAKRHYLYKVSDAPWGVSPLLRRDTLGWSRPLSVDVMNEAASRLLGLHDFAAFCKQRQGATTIRELAELQWTRVSQHELHLTVSADAFCHSMVRSLVGALLWVGDGRRDAEWPAGLLRARQRHSAVAPAHGLTLVRVDYPADGEMALQAEKARNVRVLPLRESDERD</sequence>
<dbReference type="Gene3D" id="3.30.70.580">
    <property type="entry name" value="Pseudouridine synthase I, catalytic domain, N-terminal subdomain"/>
    <property type="match status" value="1"/>
</dbReference>
<evidence type="ECO:0000256" key="7">
    <source>
        <dbReference type="RuleBase" id="RU003792"/>
    </source>
</evidence>
<dbReference type="HAMAP" id="MF_00171">
    <property type="entry name" value="TruA"/>
    <property type="match status" value="1"/>
</dbReference>
<evidence type="ECO:0000256" key="1">
    <source>
        <dbReference type="ARBA" id="ARBA00009375"/>
    </source>
</evidence>
<feature type="domain" description="Pseudouridine synthase I TruA alpha/beta" evidence="8">
    <location>
        <begin position="181"/>
        <end position="281"/>
    </location>
</feature>
<dbReference type="GO" id="GO:0003723">
    <property type="term" value="F:RNA binding"/>
    <property type="evidence" value="ECO:0007669"/>
    <property type="project" value="InterPro"/>
</dbReference>
<comment type="caution">
    <text evidence="4">Lacks conserved residue(s) required for the propagation of feature annotation.</text>
</comment>
<dbReference type="InterPro" id="IPR020095">
    <property type="entry name" value="PsdUridine_synth_TruA_C"/>
</dbReference>
<dbReference type="SUPFAM" id="SSF55120">
    <property type="entry name" value="Pseudouridine synthase"/>
    <property type="match status" value="1"/>
</dbReference>
<evidence type="ECO:0000256" key="6">
    <source>
        <dbReference type="PIRSR" id="PIRSR001430-2"/>
    </source>
</evidence>
<name>A0A1V9A205_SACPI</name>
<dbReference type="Pfam" id="PF01416">
    <property type="entry name" value="PseudoU_synth_1"/>
    <property type="match status" value="2"/>
</dbReference>
<feature type="binding site" evidence="4 6">
    <location>
        <position position="147"/>
    </location>
    <ligand>
        <name>substrate</name>
    </ligand>
</feature>
<evidence type="ECO:0000313" key="9">
    <source>
        <dbReference type="EMBL" id="OQO91093.1"/>
    </source>
</evidence>
<feature type="domain" description="Pseudouridine synthase I TruA alpha/beta" evidence="8">
    <location>
        <begin position="27"/>
        <end position="92"/>
    </location>
</feature>
<feature type="active site" description="Nucleophile" evidence="4 5">
    <location>
        <position position="73"/>
    </location>
</feature>